<sequence>MSFIRVMKASMEKDSKKNVLHKSDESQYGKESKKNAFHKSDESQYGKEFKEMCLSRE</sequence>
<dbReference type="AlphaFoldDB" id="A0A318U2G5"/>
<protein>
    <submittedName>
        <fullName evidence="2">Uncharacterized protein</fullName>
    </submittedName>
</protein>
<reference evidence="2 3" key="1">
    <citation type="submission" date="2018-06" db="EMBL/GenBank/DDBJ databases">
        <title>Genomic Encyclopedia of Archaeal and Bacterial Type Strains, Phase II (KMG-II): from individual species to whole genera.</title>
        <authorList>
            <person name="Goeker M."/>
        </authorList>
    </citation>
    <scope>NUCLEOTIDE SEQUENCE [LARGE SCALE GENOMIC DNA]</scope>
    <source>
        <strain evidence="2 3">KACC 16626</strain>
    </source>
</reference>
<dbReference type="Proteomes" id="UP000247416">
    <property type="component" value="Unassembled WGS sequence"/>
</dbReference>
<gene>
    <name evidence="2" type="ORF">BJ095_11280</name>
</gene>
<evidence type="ECO:0000313" key="2">
    <source>
        <dbReference type="EMBL" id="PYF06119.1"/>
    </source>
</evidence>
<evidence type="ECO:0000256" key="1">
    <source>
        <dbReference type="SAM" id="MobiDB-lite"/>
    </source>
</evidence>
<feature type="region of interest" description="Disordered" evidence="1">
    <location>
        <begin position="9"/>
        <end position="57"/>
    </location>
</feature>
<organism evidence="2 3">
    <name type="scientific">Ureibacillus chungkukjangi</name>
    <dbReference type="NCBI Taxonomy" id="1202712"/>
    <lineage>
        <taxon>Bacteria</taxon>
        <taxon>Bacillati</taxon>
        <taxon>Bacillota</taxon>
        <taxon>Bacilli</taxon>
        <taxon>Bacillales</taxon>
        <taxon>Caryophanaceae</taxon>
        <taxon>Ureibacillus</taxon>
    </lineage>
</organism>
<accession>A0A318U2G5</accession>
<proteinExistence type="predicted"/>
<evidence type="ECO:0000313" key="3">
    <source>
        <dbReference type="Proteomes" id="UP000247416"/>
    </source>
</evidence>
<dbReference type="RefSeq" id="WP_193768048.1">
    <property type="nucleotide sequence ID" value="NZ_PYWJ01000004.1"/>
</dbReference>
<comment type="caution">
    <text evidence="2">The sequence shown here is derived from an EMBL/GenBank/DDBJ whole genome shotgun (WGS) entry which is preliminary data.</text>
</comment>
<keyword evidence="3" id="KW-1185">Reference proteome</keyword>
<feature type="compositionally biased region" description="Basic and acidic residues" evidence="1">
    <location>
        <begin position="10"/>
        <end position="57"/>
    </location>
</feature>
<name>A0A318U2G5_9BACL</name>
<dbReference type="EMBL" id="QJTJ01000012">
    <property type="protein sequence ID" value="PYF06119.1"/>
    <property type="molecule type" value="Genomic_DNA"/>
</dbReference>